<feature type="domain" description="Oxidoreductase molybdopterin-binding" evidence="2">
    <location>
        <begin position="248"/>
        <end position="401"/>
    </location>
</feature>
<feature type="transmembrane region" description="Helical" evidence="1">
    <location>
        <begin position="174"/>
        <end position="198"/>
    </location>
</feature>
<dbReference type="InterPro" id="IPR036374">
    <property type="entry name" value="OxRdtase_Mopterin-bd_sf"/>
</dbReference>
<reference evidence="3 4" key="1">
    <citation type="submission" date="2023-07" db="EMBL/GenBank/DDBJ databases">
        <title>Description of novel actinomycetes strains, isolated from tidal flat sediment.</title>
        <authorList>
            <person name="Lu C."/>
        </authorList>
    </citation>
    <scope>NUCLEOTIDE SEQUENCE [LARGE SCALE GENOMIC DNA]</scope>
    <source>
        <strain evidence="3 4">SYSU T00b441</strain>
    </source>
</reference>
<proteinExistence type="predicted"/>
<dbReference type="PANTHER" id="PTHR19372:SF7">
    <property type="entry name" value="SULFITE OXIDASE, MITOCHONDRIAL"/>
    <property type="match status" value="1"/>
</dbReference>
<feature type="transmembrane region" description="Helical" evidence="1">
    <location>
        <begin position="74"/>
        <end position="93"/>
    </location>
</feature>
<dbReference type="SUPFAM" id="SSF81296">
    <property type="entry name" value="E set domains"/>
    <property type="match status" value="1"/>
</dbReference>
<keyword evidence="1" id="KW-0812">Transmembrane</keyword>
<name>A0ABT9DBQ8_9CELL</name>
<dbReference type="EMBL" id="JAUQYP010000001">
    <property type="protein sequence ID" value="MDO8108025.1"/>
    <property type="molecule type" value="Genomic_DNA"/>
</dbReference>
<dbReference type="Pfam" id="PF17957">
    <property type="entry name" value="Big_7"/>
    <property type="match status" value="1"/>
</dbReference>
<keyword evidence="4" id="KW-1185">Reference proteome</keyword>
<gene>
    <name evidence="3" type="ORF">Q6348_12540</name>
</gene>
<dbReference type="Gene3D" id="2.60.40.650">
    <property type="match status" value="1"/>
</dbReference>
<feature type="transmembrane region" description="Helical" evidence="1">
    <location>
        <begin position="12"/>
        <end position="37"/>
    </location>
</feature>
<dbReference type="SUPFAM" id="SSF56524">
    <property type="entry name" value="Oxidoreductase molybdopterin-binding domain"/>
    <property type="match status" value="1"/>
</dbReference>
<keyword evidence="1" id="KW-1133">Transmembrane helix</keyword>
<dbReference type="Gene3D" id="3.90.420.10">
    <property type="entry name" value="Oxidoreductase, molybdopterin-binding domain"/>
    <property type="match status" value="1"/>
</dbReference>
<accession>A0ABT9DBQ8</accession>
<dbReference type="Pfam" id="PF00174">
    <property type="entry name" value="Oxidored_molyb"/>
    <property type="match status" value="1"/>
</dbReference>
<comment type="caution">
    <text evidence="3">The sequence shown here is derived from an EMBL/GenBank/DDBJ whole genome shotgun (WGS) entry which is preliminary data.</text>
</comment>
<evidence type="ECO:0000259" key="2">
    <source>
        <dbReference type="Pfam" id="PF00174"/>
    </source>
</evidence>
<dbReference type="PANTHER" id="PTHR19372">
    <property type="entry name" value="SULFITE REDUCTASE"/>
    <property type="match status" value="1"/>
</dbReference>
<dbReference type="InterPro" id="IPR000572">
    <property type="entry name" value="OxRdtase_Mopterin-bd_dom"/>
</dbReference>
<dbReference type="Proteomes" id="UP001232536">
    <property type="component" value="Unassembled WGS sequence"/>
</dbReference>
<feature type="transmembrane region" description="Helical" evidence="1">
    <location>
        <begin position="100"/>
        <end position="118"/>
    </location>
</feature>
<evidence type="ECO:0000313" key="3">
    <source>
        <dbReference type="EMBL" id="MDO8108025.1"/>
    </source>
</evidence>
<sequence>MTDRQPDRTRRRVTAAASGVLAAGAMFGVAHLGAALLDPPASPFSSLGDAFIDLTPEWLKELAISWFGTNDKRALLVGMVMVIVIAAAGLGILALRRLRVAQGLVLALGLVTGAAATSRPQTGSLALLPSLIGAALGALALGWLVVRIPAGAGSDPQPGPAPQAPPREQSRRSFLGAAAATGVVAVLGAVVGTLAAGARSTAAAVRTLVLPKAGTPAPPVPADAQSPVPGVVDVVTPNRTFYRIDTAFAVPQVSPDAWQLRVHGMVDREVTLTFDDLLSADLVEAYVTLTCVSNPIGGDLAGNARWLGLPVRQVLAQAGPRGDADMVLSRSADGFTASTPLEALTDDRAALLAIGMNGSPLPAEHGFPVRMVVPGLYGYVSATKWLVDLEVTRFADAQAYWTVRGWAPRGPVKTASRIEVPRQGASVPAGTVAVGGTAWAQHTGIAKVEVQVDDGPWHEAVLAGEISIDTWRQWSWRWEGATSGQHTLRVRATDADGVTQPGTPSAPFPSGATGWDEVTVRVG</sequence>
<keyword evidence="1" id="KW-0472">Membrane</keyword>
<protein>
    <submittedName>
        <fullName evidence="3">Molybdopterin-dependent oxidoreductase</fullName>
    </submittedName>
</protein>
<dbReference type="InterPro" id="IPR014756">
    <property type="entry name" value="Ig_E-set"/>
</dbReference>
<dbReference type="RefSeq" id="WP_304601615.1">
    <property type="nucleotide sequence ID" value="NZ_JAUQYP010000001.1"/>
</dbReference>
<evidence type="ECO:0000313" key="4">
    <source>
        <dbReference type="Proteomes" id="UP001232536"/>
    </source>
</evidence>
<feature type="transmembrane region" description="Helical" evidence="1">
    <location>
        <begin position="124"/>
        <end position="146"/>
    </location>
</feature>
<organism evidence="3 4">
    <name type="scientific">Actinotalea lenta</name>
    <dbReference type="NCBI Taxonomy" id="3064654"/>
    <lineage>
        <taxon>Bacteria</taxon>
        <taxon>Bacillati</taxon>
        <taxon>Actinomycetota</taxon>
        <taxon>Actinomycetes</taxon>
        <taxon>Micrococcales</taxon>
        <taxon>Cellulomonadaceae</taxon>
        <taxon>Actinotalea</taxon>
    </lineage>
</organism>
<evidence type="ECO:0000256" key="1">
    <source>
        <dbReference type="SAM" id="Phobius"/>
    </source>
</evidence>